<organism evidence="3 4">
    <name type="scientific">Cinara cedri</name>
    <dbReference type="NCBI Taxonomy" id="506608"/>
    <lineage>
        <taxon>Eukaryota</taxon>
        <taxon>Metazoa</taxon>
        <taxon>Ecdysozoa</taxon>
        <taxon>Arthropoda</taxon>
        <taxon>Hexapoda</taxon>
        <taxon>Insecta</taxon>
        <taxon>Pterygota</taxon>
        <taxon>Neoptera</taxon>
        <taxon>Paraneoptera</taxon>
        <taxon>Hemiptera</taxon>
        <taxon>Sternorrhyncha</taxon>
        <taxon>Aphidomorpha</taxon>
        <taxon>Aphidoidea</taxon>
        <taxon>Aphididae</taxon>
        <taxon>Lachninae</taxon>
        <taxon>Cinara</taxon>
    </lineage>
</organism>
<evidence type="ECO:0000313" key="3">
    <source>
        <dbReference type="EMBL" id="VVC45441.1"/>
    </source>
</evidence>
<evidence type="ECO:0008006" key="5">
    <source>
        <dbReference type="Google" id="ProtNLM"/>
    </source>
</evidence>
<accession>A0A5E4NNU2</accession>
<feature type="chain" id="PRO_5022833940" description="MD-2-related lipid-recognition domain-containing protein" evidence="2">
    <location>
        <begin position="18"/>
        <end position="195"/>
    </location>
</feature>
<proteinExistence type="predicted"/>
<keyword evidence="4" id="KW-1185">Reference proteome</keyword>
<feature type="signal peptide" evidence="2">
    <location>
        <begin position="1"/>
        <end position="17"/>
    </location>
</feature>
<gene>
    <name evidence="3" type="ORF">CINCED_3A021303</name>
</gene>
<dbReference type="InterPro" id="IPR036846">
    <property type="entry name" value="GM2-AP_sf"/>
</dbReference>
<sequence>MDRIILFTLIFVPCIISKSTLNGFLPNLPVGEYKAYARAFIKCKPTGGNLIDFNLYLYKVSVNSSELRGNITVKKPFDDSFGVNFSFAVKDSIGGWKENAYFFQIDKACTKAIYLLGSAASTFANNFSLNATCPFPVGVHVSKGLDFTKVFSQANIPKQFFYGTYKYRIEIIDNKKKQVGCGIIIMDIKRPWETE</sequence>
<evidence type="ECO:0000256" key="2">
    <source>
        <dbReference type="SAM" id="SignalP"/>
    </source>
</evidence>
<dbReference type="Gene3D" id="2.70.220.10">
    <property type="entry name" value="Ganglioside GM2 activator"/>
    <property type="match status" value="1"/>
</dbReference>
<evidence type="ECO:0000256" key="1">
    <source>
        <dbReference type="ARBA" id="ARBA00022729"/>
    </source>
</evidence>
<name>A0A5E4NNU2_9HEMI</name>
<dbReference type="Proteomes" id="UP000325440">
    <property type="component" value="Unassembled WGS sequence"/>
</dbReference>
<dbReference type="AlphaFoldDB" id="A0A5E4NNU2"/>
<dbReference type="EMBL" id="CABPRJ010002402">
    <property type="protein sequence ID" value="VVC45441.1"/>
    <property type="molecule type" value="Genomic_DNA"/>
</dbReference>
<keyword evidence="1 2" id="KW-0732">Signal</keyword>
<reference evidence="3 4" key="1">
    <citation type="submission" date="2019-08" db="EMBL/GenBank/DDBJ databases">
        <authorList>
            <person name="Alioto T."/>
            <person name="Alioto T."/>
            <person name="Gomez Garrido J."/>
        </authorList>
    </citation>
    <scope>NUCLEOTIDE SEQUENCE [LARGE SCALE GENOMIC DNA]</scope>
</reference>
<protein>
    <recommendedName>
        <fullName evidence="5">MD-2-related lipid-recognition domain-containing protein</fullName>
    </recommendedName>
</protein>
<evidence type="ECO:0000313" key="4">
    <source>
        <dbReference type="Proteomes" id="UP000325440"/>
    </source>
</evidence>
<dbReference type="OrthoDB" id="6609212at2759"/>